<comment type="catalytic activity">
    <reaction evidence="4 5">
        <text>O-phospho-L-threonyl-[protein] + H2O = L-threonyl-[protein] + phosphate</text>
        <dbReference type="Rhea" id="RHEA:47004"/>
        <dbReference type="Rhea" id="RHEA-COMP:11060"/>
        <dbReference type="Rhea" id="RHEA-COMP:11605"/>
        <dbReference type="ChEBI" id="CHEBI:15377"/>
        <dbReference type="ChEBI" id="CHEBI:30013"/>
        <dbReference type="ChEBI" id="CHEBI:43474"/>
        <dbReference type="ChEBI" id="CHEBI:61977"/>
        <dbReference type="EC" id="3.1.3.16"/>
    </reaction>
</comment>
<sequence>MVDRPVPQPGPARLKRSAGPDEWLEAAKDCKYLSEHHMKQLCEIVKEYMMEESNIQPVSSPVTICGDIHGQFYDLLELFRVAGGMPDKAKSATRRPSQEEVCNNEAEKIERGRDADGSPTGNFIFLGDYVDRGYFSLETLTLLLCLKAKYPEKITLVRGNHESRQITQVYGFYEECIQKYGNASVWKACCQVFDFMTLGAIVDGKVLCVHGGLSPEIRTLDQVRIVARAQEIPHEGAFCDLVWSDPDEEPSTTWAVSPRGAGWLFGSKVADEFCEVNDLTLIARAHQLVNEGYKYHFNNQNMVTVWSAPNYCYRCANMASVCEIREDLKPTFKLFAAVPADQRHVPQSRPVKTEYFL</sequence>
<dbReference type="AlphaFoldDB" id="A0A0J8QPR1"/>
<dbReference type="CDD" id="cd07415">
    <property type="entry name" value="MPP_PP2A_PP4_PP6"/>
    <property type="match status" value="1"/>
</dbReference>
<dbReference type="GO" id="GO:0046872">
    <property type="term" value="F:metal ion binding"/>
    <property type="evidence" value="ECO:0007669"/>
    <property type="project" value="UniProtKB-KW"/>
</dbReference>
<dbReference type="InterPro" id="IPR006186">
    <property type="entry name" value="Ser/Thr-sp_prot-phosphatase"/>
</dbReference>
<name>A0A0J8QPR1_COCIT</name>
<evidence type="ECO:0000256" key="1">
    <source>
        <dbReference type="ARBA" id="ARBA00022723"/>
    </source>
</evidence>
<dbReference type="EC" id="3.1.3.16" evidence="5"/>
<dbReference type="PANTHER" id="PTHR45619">
    <property type="entry name" value="SERINE/THREONINE-PROTEIN PHOSPHATASE PP2A-RELATED"/>
    <property type="match status" value="1"/>
</dbReference>
<keyword evidence="3" id="KW-0464">Manganese</keyword>
<reference evidence="9" key="1">
    <citation type="journal article" date="2010" name="Genome Res.">
        <title>Population genomic sequencing of Coccidioides fungi reveals recent hybridization and transposon control.</title>
        <authorList>
            <person name="Neafsey D.E."/>
            <person name="Barker B.M."/>
            <person name="Sharpton T.J."/>
            <person name="Stajich J.E."/>
            <person name="Park D.J."/>
            <person name="Whiston E."/>
            <person name="Hung C.-Y."/>
            <person name="McMahan C."/>
            <person name="White J."/>
            <person name="Sykes S."/>
            <person name="Heiman D."/>
            <person name="Young S."/>
            <person name="Zeng Q."/>
            <person name="Abouelleil A."/>
            <person name="Aftuck L."/>
            <person name="Bessette D."/>
            <person name="Brown A."/>
            <person name="FitzGerald M."/>
            <person name="Lui A."/>
            <person name="Macdonald J.P."/>
            <person name="Priest M."/>
            <person name="Orbach M.J."/>
            <person name="Galgiani J.N."/>
            <person name="Kirkland T.N."/>
            <person name="Cole G.T."/>
            <person name="Birren B.W."/>
            <person name="Henn M.R."/>
            <person name="Taylor J.W."/>
            <person name="Rounsley S.D."/>
        </authorList>
    </citation>
    <scope>NUCLEOTIDE SEQUENCE [LARGE SCALE GENOMIC DNA]</scope>
    <source>
        <strain evidence="9">RMSCC 3703</strain>
    </source>
</reference>
<dbReference type="PRINTS" id="PR00114">
    <property type="entry name" value="STPHPHTASE"/>
</dbReference>
<comment type="similarity">
    <text evidence="5">Belongs to the PPP phosphatase family.</text>
</comment>
<evidence type="ECO:0000256" key="3">
    <source>
        <dbReference type="ARBA" id="ARBA00023211"/>
    </source>
</evidence>
<dbReference type="SMART" id="SM00156">
    <property type="entry name" value="PP2Ac"/>
    <property type="match status" value="1"/>
</dbReference>
<keyword evidence="1" id="KW-0479">Metal-binding</keyword>
<evidence type="ECO:0000313" key="9">
    <source>
        <dbReference type="Proteomes" id="UP000054559"/>
    </source>
</evidence>
<feature type="domain" description="Serine/threonine specific protein phosphatases" evidence="7">
    <location>
        <begin position="157"/>
        <end position="162"/>
    </location>
</feature>
<evidence type="ECO:0000256" key="5">
    <source>
        <dbReference type="RuleBase" id="RU004273"/>
    </source>
</evidence>
<dbReference type="Pfam" id="PF00149">
    <property type="entry name" value="Metallophos"/>
    <property type="match status" value="1"/>
</dbReference>
<evidence type="ECO:0000256" key="4">
    <source>
        <dbReference type="ARBA" id="ARBA00048336"/>
    </source>
</evidence>
<accession>A0A0J8QPR1</accession>
<evidence type="ECO:0000313" key="8">
    <source>
        <dbReference type="EMBL" id="KMU74514.1"/>
    </source>
</evidence>
<proteinExistence type="inferred from homology"/>
<dbReference type="InterPro" id="IPR047129">
    <property type="entry name" value="PPA2-like"/>
</dbReference>
<dbReference type="Proteomes" id="UP000054559">
    <property type="component" value="Unassembled WGS sequence"/>
</dbReference>
<dbReference type="GO" id="GO:0004722">
    <property type="term" value="F:protein serine/threonine phosphatase activity"/>
    <property type="evidence" value="ECO:0007669"/>
    <property type="project" value="UniProtKB-EC"/>
</dbReference>
<feature type="compositionally biased region" description="Pro residues" evidence="6">
    <location>
        <begin position="1"/>
        <end position="10"/>
    </location>
</feature>
<gene>
    <name evidence="8" type="ORF">CISG_04221</name>
</gene>
<dbReference type="Gene3D" id="3.60.21.10">
    <property type="match status" value="1"/>
</dbReference>
<dbReference type="SUPFAM" id="SSF56300">
    <property type="entry name" value="Metallo-dependent phosphatases"/>
    <property type="match status" value="1"/>
</dbReference>
<evidence type="ECO:0000256" key="6">
    <source>
        <dbReference type="SAM" id="MobiDB-lite"/>
    </source>
</evidence>
<dbReference type="STRING" id="454286.A0A0J8QPR1"/>
<feature type="region of interest" description="Disordered" evidence="6">
    <location>
        <begin position="1"/>
        <end position="20"/>
    </location>
</feature>
<organism evidence="8 9">
    <name type="scientific">Coccidioides immitis RMSCC 3703</name>
    <dbReference type="NCBI Taxonomy" id="454286"/>
    <lineage>
        <taxon>Eukaryota</taxon>
        <taxon>Fungi</taxon>
        <taxon>Dikarya</taxon>
        <taxon>Ascomycota</taxon>
        <taxon>Pezizomycotina</taxon>
        <taxon>Eurotiomycetes</taxon>
        <taxon>Eurotiomycetidae</taxon>
        <taxon>Onygenales</taxon>
        <taxon>Onygenaceae</taxon>
        <taxon>Coccidioides</taxon>
    </lineage>
</organism>
<dbReference type="OrthoDB" id="1930084at2759"/>
<dbReference type="EMBL" id="DS268136">
    <property type="protein sequence ID" value="KMU74514.1"/>
    <property type="molecule type" value="Genomic_DNA"/>
</dbReference>
<evidence type="ECO:0000256" key="2">
    <source>
        <dbReference type="ARBA" id="ARBA00022801"/>
    </source>
</evidence>
<dbReference type="PROSITE" id="PS00125">
    <property type="entry name" value="SER_THR_PHOSPHATASE"/>
    <property type="match status" value="1"/>
</dbReference>
<dbReference type="InterPro" id="IPR004843">
    <property type="entry name" value="Calcineurin-like_PHP"/>
</dbReference>
<protein>
    <recommendedName>
        <fullName evidence="5">Serine/threonine-protein phosphatase</fullName>
        <ecNumber evidence="5">3.1.3.16</ecNumber>
    </recommendedName>
</protein>
<keyword evidence="2 5" id="KW-0378">Hydrolase</keyword>
<dbReference type="InterPro" id="IPR029052">
    <property type="entry name" value="Metallo-depent_PP-like"/>
</dbReference>
<evidence type="ECO:0000259" key="7">
    <source>
        <dbReference type="PROSITE" id="PS00125"/>
    </source>
</evidence>